<dbReference type="VEuPathDB" id="FungiDB:I7I51_01259"/>
<dbReference type="InterPro" id="IPR036236">
    <property type="entry name" value="Znf_C2H2_sf"/>
</dbReference>
<dbReference type="GO" id="GO:0000785">
    <property type="term" value="C:chromatin"/>
    <property type="evidence" value="ECO:0007669"/>
    <property type="project" value="TreeGrafter"/>
</dbReference>
<dbReference type="GO" id="GO:0000981">
    <property type="term" value="F:DNA-binding transcription factor activity, RNA polymerase II-specific"/>
    <property type="evidence" value="ECO:0007669"/>
    <property type="project" value="InterPro"/>
</dbReference>
<dbReference type="EMBL" id="CP069114">
    <property type="protein sequence ID" value="QSS64194.1"/>
    <property type="molecule type" value="Genomic_DNA"/>
</dbReference>
<evidence type="ECO:0000313" key="11">
    <source>
        <dbReference type="Proteomes" id="UP000663671"/>
    </source>
</evidence>
<evidence type="ECO:0000256" key="3">
    <source>
        <dbReference type="ARBA" id="ARBA00022737"/>
    </source>
</evidence>
<feature type="compositionally biased region" description="Polar residues" evidence="8">
    <location>
        <begin position="131"/>
        <end position="146"/>
    </location>
</feature>
<dbReference type="Pfam" id="PF04082">
    <property type="entry name" value="Fungal_trans"/>
    <property type="match status" value="1"/>
</dbReference>
<dbReference type="PROSITE" id="PS00028">
    <property type="entry name" value="ZINC_FINGER_C2H2_1"/>
    <property type="match status" value="1"/>
</dbReference>
<evidence type="ECO:0000256" key="6">
    <source>
        <dbReference type="ARBA" id="ARBA00023242"/>
    </source>
</evidence>
<keyword evidence="6" id="KW-0539">Nucleus</keyword>
<evidence type="ECO:0000256" key="5">
    <source>
        <dbReference type="ARBA" id="ARBA00022833"/>
    </source>
</evidence>
<feature type="compositionally biased region" description="Low complexity" evidence="8">
    <location>
        <begin position="164"/>
        <end position="175"/>
    </location>
</feature>
<reference evidence="10" key="1">
    <citation type="submission" date="2021-01" db="EMBL/GenBank/DDBJ databases">
        <title>Chromosome-level genome assembly of a human fungal pathogen reveals clustering of transcriptionally co-regulated genes.</title>
        <authorList>
            <person name="Voorhies M."/>
            <person name="Cohen S."/>
            <person name="Shea T.P."/>
            <person name="Petrus S."/>
            <person name="Munoz J.F."/>
            <person name="Poplawski S."/>
            <person name="Goldman W.E."/>
            <person name="Michael T."/>
            <person name="Cuomo C.A."/>
            <person name="Sil A."/>
            <person name="Beyhan S."/>
        </authorList>
    </citation>
    <scope>NUCLEOTIDE SEQUENCE</scope>
    <source>
        <strain evidence="10">WU24</strain>
    </source>
</reference>
<evidence type="ECO:0000256" key="1">
    <source>
        <dbReference type="ARBA" id="ARBA00004123"/>
    </source>
</evidence>
<organism evidence="10 11">
    <name type="scientific">Ajellomyces capsulatus</name>
    <name type="common">Darling's disease fungus</name>
    <name type="synonym">Histoplasma capsulatum</name>
    <dbReference type="NCBI Taxonomy" id="5037"/>
    <lineage>
        <taxon>Eukaryota</taxon>
        <taxon>Fungi</taxon>
        <taxon>Dikarya</taxon>
        <taxon>Ascomycota</taxon>
        <taxon>Pezizomycotina</taxon>
        <taxon>Eurotiomycetes</taxon>
        <taxon>Eurotiomycetidae</taxon>
        <taxon>Onygenales</taxon>
        <taxon>Ajellomycetaceae</taxon>
        <taxon>Histoplasma</taxon>
    </lineage>
</organism>
<evidence type="ECO:0000256" key="8">
    <source>
        <dbReference type="SAM" id="MobiDB-lite"/>
    </source>
</evidence>
<sequence length="518" mass="57103">MADVDSLAQNRRRGRDEGRDASHAGHDQHDSGEPSHSQSDSIKKRKRTRKGDSEKKFECKHEGCGKSYSRAEHLYRHQLNHCYRSFVRQDLCVRHRERHTTHGSQLQKRDNFTHTANTLAAVAPQVRNAFPTGNGTNITCSPTDDSISPYPKQIPSENASGNMSRPRLPASSSAPNGGPTNGQNYSHSSAVRSAGSSSSTSIENHLQLLTPQQQYAVPNPRLKRSDSSSSYTLSPQKQSTSIGLNALDPSPGVMVPGSSVSDWDALSSYSLPIFGGETLNRSPFAMTDDFTAWLFNEHSNNNSPIAYPNAPGMVPNYADQASAQLQGPYYPSDAALTSYFTNVVQPQHPMSVTSLLDSGPPQSIMSDEKRNELLELIQSRFNETNQAAMKTRKDALLDGDIDDDGHLLSLRMMQTYIAAYWYHTHDQLPILHKPTFSADKTPNLLLLAIMAIGASTLDKNHGHHVTEAASELANFLAWHIRHLQSSGCSRRCYSSKFARSCIQHGLCTNVLISITIPH</sequence>
<dbReference type="SUPFAM" id="SSF57667">
    <property type="entry name" value="beta-beta-alpha zinc fingers"/>
    <property type="match status" value="1"/>
</dbReference>
<dbReference type="GO" id="GO:0008270">
    <property type="term" value="F:zinc ion binding"/>
    <property type="evidence" value="ECO:0007669"/>
    <property type="project" value="UniProtKB-KW"/>
</dbReference>
<dbReference type="PANTHER" id="PTHR40626:SF11">
    <property type="entry name" value="ZINC FINGER PROTEIN YPR022C"/>
    <property type="match status" value="1"/>
</dbReference>
<dbReference type="Proteomes" id="UP000663671">
    <property type="component" value="Chromosome 1"/>
</dbReference>
<feature type="domain" description="C2H2-type" evidence="9">
    <location>
        <begin position="57"/>
        <end position="81"/>
    </location>
</feature>
<dbReference type="PROSITE" id="PS50157">
    <property type="entry name" value="ZINC_FINGER_C2H2_2"/>
    <property type="match status" value="1"/>
</dbReference>
<evidence type="ECO:0000256" key="4">
    <source>
        <dbReference type="ARBA" id="ARBA00022771"/>
    </source>
</evidence>
<dbReference type="InterPro" id="IPR013087">
    <property type="entry name" value="Znf_C2H2_type"/>
</dbReference>
<feature type="compositionally biased region" description="Basic and acidic residues" evidence="8">
    <location>
        <begin position="14"/>
        <end position="33"/>
    </location>
</feature>
<dbReference type="InterPro" id="IPR051059">
    <property type="entry name" value="VerF-like"/>
</dbReference>
<evidence type="ECO:0000259" key="9">
    <source>
        <dbReference type="PROSITE" id="PS50157"/>
    </source>
</evidence>
<dbReference type="GO" id="GO:0006351">
    <property type="term" value="P:DNA-templated transcription"/>
    <property type="evidence" value="ECO:0007669"/>
    <property type="project" value="InterPro"/>
</dbReference>
<feature type="compositionally biased region" description="Low complexity" evidence="8">
    <location>
        <begin position="186"/>
        <end position="201"/>
    </location>
</feature>
<keyword evidence="3" id="KW-0677">Repeat</keyword>
<evidence type="ECO:0000256" key="2">
    <source>
        <dbReference type="ARBA" id="ARBA00022723"/>
    </source>
</evidence>
<feature type="compositionally biased region" description="Polar residues" evidence="8">
    <location>
        <begin position="202"/>
        <end position="216"/>
    </location>
</feature>
<dbReference type="PANTHER" id="PTHR40626">
    <property type="entry name" value="MIP31509P"/>
    <property type="match status" value="1"/>
</dbReference>
<comment type="subcellular location">
    <subcellularLocation>
        <location evidence="1">Nucleus</location>
    </subcellularLocation>
</comment>
<proteinExistence type="predicted"/>
<evidence type="ECO:0000313" key="10">
    <source>
        <dbReference type="EMBL" id="QSS64194.1"/>
    </source>
</evidence>
<keyword evidence="4 7" id="KW-0863">Zinc-finger</keyword>
<dbReference type="GO" id="GO:0000978">
    <property type="term" value="F:RNA polymerase II cis-regulatory region sequence-specific DNA binding"/>
    <property type="evidence" value="ECO:0007669"/>
    <property type="project" value="InterPro"/>
</dbReference>
<protein>
    <submittedName>
        <fullName evidence="10">C2H2 finger domain-containing protein</fullName>
    </submittedName>
</protein>
<feature type="region of interest" description="Disordered" evidence="8">
    <location>
        <begin position="128"/>
        <end position="247"/>
    </location>
</feature>
<name>A0A8A1MHV6_AJECA</name>
<feature type="compositionally biased region" description="Polar residues" evidence="8">
    <location>
        <begin position="227"/>
        <end position="243"/>
    </location>
</feature>
<dbReference type="GO" id="GO:0005634">
    <property type="term" value="C:nucleus"/>
    <property type="evidence" value="ECO:0007669"/>
    <property type="project" value="UniProtKB-SubCell"/>
</dbReference>
<feature type="compositionally biased region" description="Basic and acidic residues" evidence="8">
    <location>
        <begin position="50"/>
        <end position="62"/>
    </location>
</feature>
<keyword evidence="2" id="KW-0479">Metal-binding</keyword>
<accession>A0A8A1MHV6</accession>
<dbReference type="CDD" id="cd12148">
    <property type="entry name" value="fungal_TF_MHR"/>
    <property type="match status" value="1"/>
</dbReference>
<dbReference type="InterPro" id="IPR007219">
    <property type="entry name" value="XnlR_reg_dom"/>
</dbReference>
<dbReference type="Gene3D" id="3.30.160.60">
    <property type="entry name" value="Classic Zinc Finger"/>
    <property type="match status" value="1"/>
</dbReference>
<feature type="region of interest" description="Disordered" evidence="8">
    <location>
        <begin position="1"/>
        <end position="62"/>
    </location>
</feature>
<gene>
    <name evidence="10" type="ORF">I7I51_01259</name>
</gene>
<dbReference type="AlphaFoldDB" id="A0A8A1MHV6"/>
<dbReference type="OrthoDB" id="427030at2759"/>
<keyword evidence="5" id="KW-0862">Zinc</keyword>
<evidence type="ECO:0000256" key="7">
    <source>
        <dbReference type="PROSITE-ProRule" id="PRU00042"/>
    </source>
</evidence>